<dbReference type="InterPro" id="IPR013096">
    <property type="entry name" value="Cupin_2"/>
</dbReference>
<comment type="caution">
    <text evidence="2">The sequence shown here is derived from an EMBL/GenBank/DDBJ whole genome shotgun (WGS) entry which is preliminary data.</text>
</comment>
<dbReference type="PANTHER" id="PTHR36440:SF1">
    <property type="entry name" value="PUTATIVE (AFU_ORTHOLOGUE AFUA_8G07350)-RELATED"/>
    <property type="match status" value="1"/>
</dbReference>
<sequence>MFKLALNPSPKHPHSGIIQSMAETGSVLNFRSGNRITLVDQGADGDGEYLRIEHVIPQTGRLVGPHWHPILQETFHVRAGQLRFRVDGVETTAGPGTTVVVKPRATHEFWNDSSETVLEHEVRPPLHHWEMFEFMSRLDQAGRMTKLGLPRNPLALGLLWEYGDGYVAGPPPALQRAVFGNIAKLARTLGYERKLVASTSADQG</sequence>
<name>A0A917QRF7_9NOCA</name>
<evidence type="ECO:0000313" key="2">
    <source>
        <dbReference type="EMBL" id="GGK65486.1"/>
    </source>
</evidence>
<gene>
    <name evidence="2" type="ORF">GCM10011591_42090</name>
</gene>
<reference evidence="2" key="1">
    <citation type="journal article" date="2014" name="Int. J. Syst. Evol. Microbiol.">
        <title>Complete genome sequence of Corynebacterium casei LMG S-19264T (=DSM 44701T), isolated from a smear-ripened cheese.</title>
        <authorList>
            <consortium name="US DOE Joint Genome Institute (JGI-PGF)"/>
            <person name="Walter F."/>
            <person name="Albersmeier A."/>
            <person name="Kalinowski J."/>
            <person name="Ruckert C."/>
        </authorList>
    </citation>
    <scope>NUCLEOTIDE SEQUENCE</scope>
    <source>
        <strain evidence="2">CGMCC 4.7278</strain>
    </source>
</reference>
<dbReference type="Pfam" id="PF07883">
    <property type="entry name" value="Cupin_2"/>
    <property type="match status" value="1"/>
</dbReference>
<dbReference type="Gene3D" id="2.60.120.10">
    <property type="entry name" value="Jelly Rolls"/>
    <property type="match status" value="1"/>
</dbReference>
<proteinExistence type="predicted"/>
<dbReference type="AlphaFoldDB" id="A0A917QRF7"/>
<evidence type="ECO:0000259" key="1">
    <source>
        <dbReference type="Pfam" id="PF07883"/>
    </source>
</evidence>
<accession>A0A917QRF7</accession>
<dbReference type="EMBL" id="BMMW01000005">
    <property type="protein sequence ID" value="GGK65486.1"/>
    <property type="molecule type" value="Genomic_DNA"/>
</dbReference>
<dbReference type="SUPFAM" id="SSF51182">
    <property type="entry name" value="RmlC-like cupins"/>
    <property type="match status" value="1"/>
</dbReference>
<dbReference type="InterPro" id="IPR053146">
    <property type="entry name" value="QDO-like"/>
</dbReference>
<dbReference type="InterPro" id="IPR014710">
    <property type="entry name" value="RmlC-like_jellyroll"/>
</dbReference>
<protein>
    <recommendedName>
        <fullName evidence="1">Cupin type-2 domain-containing protein</fullName>
    </recommendedName>
</protein>
<dbReference type="InterPro" id="IPR011051">
    <property type="entry name" value="RmlC_Cupin_sf"/>
</dbReference>
<dbReference type="Proteomes" id="UP000612956">
    <property type="component" value="Unassembled WGS sequence"/>
</dbReference>
<evidence type="ECO:0000313" key="3">
    <source>
        <dbReference type="Proteomes" id="UP000612956"/>
    </source>
</evidence>
<feature type="domain" description="Cupin type-2" evidence="1">
    <location>
        <begin position="58"/>
        <end position="117"/>
    </location>
</feature>
<dbReference type="PANTHER" id="PTHR36440">
    <property type="entry name" value="PUTATIVE (AFU_ORTHOLOGUE AFUA_8G07350)-RELATED"/>
    <property type="match status" value="1"/>
</dbReference>
<organism evidence="2 3">
    <name type="scientific">Nocardia camponoti</name>
    <dbReference type="NCBI Taxonomy" id="1616106"/>
    <lineage>
        <taxon>Bacteria</taxon>
        <taxon>Bacillati</taxon>
        <taxon>Actinomycetota</taxon>
        <taxon>Actinomycetes</taxon>
        <taxon>Mycobacteriales</taxon>
        <taxon>Nocardiaceae</taxon>
        <taxon>Nocardia</taxon>
    </lineage>
</organism>
<reference evidence="2" key="2">
    <citation type="submission" date="2020-09" db="EMBL/GenBank/DDBJ databases">
        <authorList>
            <person name="Sun Q."/>
            <person name="Zhou Y."/>
        </authorList>
    </citation>
    <scope>NUCLEOTIDE SEQUENCE</scope>
    <source>
        <strain evidence="2">CGMCC 4.7278</strain>
    </source>
</reference>
<keyword evidence="3" id="KW-1185">Reference proteome</keyword>